<dbReference type="Pfam" id="PF21948">
    <property type="entry name" value="LplA-B_cat"/>
    <property type="match status" value="1"/>
</dbReference>
<reference evidence="11 12" key="1">
    <citation type="submission" date="2018-11" db="EMBL/GenBank/DDBJ databases">
        <title>Rhodococcus spongicola sp. nov. and Rhodococcus xishaensis sp. nov. from marine sponges.</title>
        <authorList>
            <person name="Li L."/>
            <person name="Lin H.W."/>
        </authorList>
    </citation>
    <scope>NUCLEOTIDE SEQUENCE [LARGE SCALE GENOMIC DNA]</scope>
    <source>
        <strain evidence="11 12">LHW51113</strain>
    </source>
</reference>
<dbReference type="FunFam" id="3.30.930.10:FF:000035">
    <property type="entry name" value="Putative lipoyltransferase 2, mitochondrial"/>
    <property type="match status" value="1"/>
</dbReference>
<dbReference type="PANTHER" id="PTHR10993">
    <property type="entry name" value="OCTANOYLTRANSFERASE"/>
    <property type="match status" value="1"/>
</dbReference>
<proteinExistence type="inferred from homology"/>
<feature type="site" description="Lowers pKa of active site Cys" evidence="5 9">
    <location>
        <position position="153"/>
    </location>
</feature>
<gene>
    <name evidence="5 11" type="primary">lipB</name>
    <name evidence="11" type="ORF">EGT50_03275</name>
</gene>
<name>A0A3S3ZQD7_9NOCA</name>
<dbReference type="InterPro" id="IPR004143">
    <property type="entry name" value="BPL_LPL_catalytic"/>
</dbReference>
<dbReference type="OrthoDB" id="9787061at2"/>
<dbReference type="GO" id="GO:0005737">
    <property type="term" value="C:cytoplasm"/>
    <property type="evidence" value="ECO:0007669"/>
    <property type="project" value="UniProtKB-SubCell"/>
</dbReference>
<dbReference type="InterPro" id="IPR020605">
    <property type="entry name" value="Octanoyltransferase_CS"/>
</dbReference>
<dbReference type="NCBIfam" id="NF010925">
    <property type="entry name" value="PRK14345.1"/>
    <property type="match status" value="1"/>
</dbReference>
<evidence type="ECO:0000313" key="11">
    <source>
        <dbReference type="EMBL" id="RVW05878.1"/>
    </source>
</evidence>
<dbReference type="AlphaFoldDB" id="A0A3S3ZQD7"/>
<dbReference type="PANTHER" id="PTHR10993:SF7">
    <property type="entry name" value="LIPOYLTRANSFERASE 2, MITOCHONDRIAL-RELATED"/>
    <property type="match status" value="1"/>
</dbReference>
<comment type="subcellular location">
    <subcellularLocation>
        <location evidence="5">Cytoplasm</location>
    </subcellularLocation>
</comment>
<evidence type="ECO:0000256" key="4">
    <source>
        <dbReference type="ARBA" id="ARBA00024732"/>
    </source>
</evidence>
<dbReference type="InterPro" id="IPR045864">
    <property type="entry name" value="aa-tRNA-synth_II/BPL/LPL"/>
</dbReference>
<keyword evidence="5" id="KW-0963">Cytoplasm</keyword>
<dbReference type="SUPFAM" id="SSF55681">
    <property type="entry name" value="Class II aaRS and biotin synthetases"/>
    <property type="match status" value="1"/>
</dbReference>
<sequence>MRSTTASARSSSQPVSVELLGHVDYMQAWEHQRVLATARADDLGPDTLLLLEHPAVYTAGRRTAPEDRPVDGTPVIDVDRGGKITWHGPGQLVGYPIVKLAEPVDVVSYVRRIEQALITVCTDLGLLCGRVEGRSGVWLPAATVDGRWLPERKIAAIGVRVQRGVTMHGFALNCNAALSGFDNIVPCGIHDAGVTTLSRELGRDVTVDEVTPAVTTAVMAALDGSLPVTAHDIERVASGSASLAPEFTTTRFG</sequence>
<dbReference type="CDD" id="cd16444">
    <property type="entry name" value="LipB"/>
    <property type="match status" value="1"/>
</dbReference>
<comment type="pathway">
    <text evidence="1 5 6">Protein modification; protein lipoylation via endogenous pathway; protein N(6)-(lipoyl)lysine from octanoyl-[acyl-carrier-protein]: step 1/2.</text>
</comment>
<dbReference type="EC" id="2.3.1.181" evidence="5 6"/>
<dbReference type="RefSeq" id="WP_127951121.1">
    <property type="nucleotide sequence ID" value="NZ_RKLO01000001.1"/>
</dbReference>
<dbReference type="Proteomes" id="UP000283479">
    <property type="component" value="Unassembled WGS sequence"/>
</dbReference>
<dbReference type="GO" id="GO:0033819">
    <property type="term" value="F:lipoyl(octanoyl) transferase activity"/>
    <property type="evidence" value="ECO:0007669"/>
    <property type="project" value="UniProtKB-EC"/>
</dbReference>
<feature type="binding site" evidence="5 8">
    <location>
        <begin position="156"/>
        <end position="158"/>
    </location>
    <ligand>
        <name>substrate</name>
    </ligand>
</feature>
<evidence type="ECO:0000256" key="6">
    <source>
        <dbReference type="PIRNR" id="PIRNR016262"/>
    </source>
</evidence>
<evidence type="ECO:0000256" key="9">
    <source>
        <dbReference type="PIRSR" id="PIRSR016262-3"/>
    </source>
</evidence>
<dbReference type="Gene3D" id="3.30.930.10">
    <property type="entry name" value="Bira Bifunctional Protein, Domain 2"/>
    <property type="match status" value="1"/>
</dbReference>
<dbReference type="UniPathway" id="UPA00538">
    <property type="reaction ID" value="UER00592"/>
</dbReference>
<keyword evidence="3 5" id="KW-0012">Acyltransferase</keyword>
<feature type="domain" description="BPL/LPL catalytic" evidence="10">
    <location>
        <begin position="42"/>
        <end position="226"/>
    </location>
</feature>
<dbReference type="PROSITE" id="PS51733">
    <property type="entry name" value="BPL_LPL_CATALYTIC"/>
    <property type="match status" value="1"/>
</dbReference>
<feature type="active site" description="Acyl-thioester intermediate" evidence="5 7">
    <location>
        <position position="187"/>
    </location>
</feature>
<dbReference type="PROSITE" id="PS01313">
    <property type="entry name" value="LIPB"/>
    <property type="match status" value="1"/>
</dbReference>
<evidence type="ECO:0000256" key="5">
    <source>
        <dbReference type="HAMAP-Rule" id="MF_00013"/>
    </source>
</evidence>
<evidence type="ECO:0000256" key="3">
    <source>
        <dbReference type="ARBA" id="ARBA00023315"/>
    </source>
</evidence>
<comment type="miscellaneous">
    <text evidence="5">In the reaction, the free carboxyl group of octanoic acid is attached via an amide linkage to the epsilon-amino group of a specific lysine residue of lipoyl domains of lipoate-dependent enzymes.</text>
</comment>
<feature type="binding site" evidence="5 8">
    <location>
        <begin position="80"/>
        <end position="87"/>
    </location>
    <ligand>
        <name>substrate</name>
    </ligand>
</feature>
<evidence type="ECO:0000313" key="12">
    <source>
        <dbReference type="Proteomes" id="UP000283479"/>
    </source>
</evidence>
<dbReference type="NCBIfam" id="TIGR00214">
    <property type="entry name" value="lipB"/>
    <property type="match status" value="1"/>
</dbReference>
<dbReference type="HAMAP" id="MF_00013">
    <property type="entry name" value="LipB"/>
    <property type="match status" value="1"/>
</dbReference>
<accession>A0A3S3ZQD7</accession>
<organism evidence="11 12">
    <name type="scientific">Rhodococcus xishaensis</name>
    <dbReference type="NCBI Taxonomy" id="2487364"/>
    <lineage>
        <taxon>Bacteria</taxon>
        <taxon>Bacillati</taxon>
        <taxon>Actinomycetota</taxon>
        <taxon>Actinomycetes</taxon>
        <taxon>Mycobacteriales</taxon>
        <taxon>Nocardiaceae</taxon>
        <taxon>Rhodococcus</taxon>
    </lineage>
</organism>
<dbReference type="GO" id="GO:0009249">
    <property type="term" value="P:protein lipoylation"/>
    <property type="evidence" value="ECO:0007669"/>
    <property type="project" value="InterPro"/>
</dbReference>
<comment type="function">
    <text evidence="4 5 6">Catalyzes the transfer of endogenously produced octanoic acid from octanoyl-acyl-carrier-protein onto the lipoyl domains of lipoate-dependent enzymes. Lipoyl-ACP can also act as a substrate although octanoyl-ACP is likely to be the physiological substrate.</text>
</comment>
<evidence type="ECO:0000256" key="2">
    <source>
        <dbReference type="ARBA" id="ARBA00022679"/>
    </source>
</evidence>
<comment type="catalytic activity">
    <reaction evidence="5 6">
        <text>octanoyl-[ACP] + L-lysyl-[protein] = N(6)-octanoyl-L-lysyl-[protein] + holo-[ACP] + H(+)</text>
        <dbReference type="Rhea" id="RHEA:17665"/>
        <dbReference type="Rhea" id="RHEA-COMP:9636"/>
        <dbReference type="Rhea" id="RHEA-COMP:9685"/>
        <dbReference type="Rhea" id="RHEA-COMP:9752"/>
        <dbReference type="Rhea" id="RHEA-COMP:9928"/>
        <dbReference type="ChEBI" id="CHEBI:15378"/>
        <dbReference type="ChEBI" id="CHEBI:29969"/>
        <dbReference type="ChEBI" id="CHEBI:64479"/>
        <dbReference type="ChEBI" id="CHEBI:78463"/>
        <dbReference type="ChEBI" id="CHEBI:78809"/>
        <dbReference type="EC" id="2.3.1.181"/>
    </reaction>
</comment>
<comment type="caution">
    <text evidence="11">The sequence shown here is derived from an EMBL/GenBank/DDBJ whole genome shotgun (WGS) entry which is preliminary data.</text>
</comment>
<dbReference type="PIRSF" id="PIRSF016262">
    <property type="entry name" value="LPLase"/>
    <property type="match status" value="1"/>
</dbReference>
<protein>
    <recommendedName>
        <fullName evidence="5 6">Octanoyltransferase</fullName>
        <ecNumber evidence="5 6">2.3.1.181</ecNumber>
    </recommendedName>
    <alternativeName>
        <fullName evidence="5">Lipoate-protein ligase B</fullName>
    </alternativeName>
    <alternativeName>
        <fullName evidence="5">Lipoyl/octanoyl transferase</fullName>
    </alternativeName>
    <alternativeName>
        <fullName evidence="5">Octanoyl-[acyl-carrier-protein]-protein N-octanoyltransferase</fullName>
    </alternativeName>
</protein>
<evidence type="ECO:0000256" key="8">
    <source>
        <dbReference type="PIRSR" id="PIRSR016262-2"/>
    </source>
</evidence>
<evidence type="ECO:0000256" key="1">
    <source>
        <dbReference type="ARBA" id="ARBA00004821"/>
    </source>
</evidence>
<evidence type="ECO:0000259" key="10">
    <source>
        <dbReference type="PROSITE" id="PS51733"/>
    </source>
</evidence>
<keyword evidence="12" id="KW-1185">Reference proteome</keyword>
<dbReference type="InterPro" id="IPR000544">
    <property type="entry name" value="Octanoyltransferase"/>
</dbReference>
<comment type="similarity">
    <text evidence="5 6">Belongs to the LipB family.</text>
</comment>
<dbReference type="EMBL" id="RKLO01000001">
    <property type="protein sequence ID" value="RVW05878.1"/>
    <property type="molecule type" value="Genomic_DNA"/>
</dbReference>
<keyword evidence="2 5" id="KW-0808">Transferase</keyword>
<feature type="binding site" evidence="5 8">
    <location>
        <begin position="169"/>
        <end position="171"/>
    </location>
    <ligand>
        <name>substrate</name>
    </ligand>
</feature>
<evidence type="ECO:0000256" key="7">
    <source>
        <dbReference type="PIRSR" id="PIRSR016262-1"/>
    </source>
</evidence>